<evidence type="ECO:0000313" key="1">
    <source>
        <dbReference type="EMBL" id="KAK3705702.1"/>
    </source>
</evidence>
<dbReference type="EMBL" id="JAUTXU010000127">
    <property type="protein sequence ID" value="KAK3705702.1"/>
    <property type="molecule type" value="Genomic_DNA"/>
</dbReference>
<name>A0ACC3N009_9PEZI</name>
<keyword evidence="2" id="KW-1185">Reference proteome</keyword>
<reference evidence="1" key="1">
    <citation type="submission" date="2023-07" db="EMBL/GenBank/DDBJ databases">
        <title>Black Yeasts Isolated from many extreme environments.</title>
        <authorList>
            <person name="Coleine C."/>
            <person name="Stajich J.E."/>
            <person name="Selbmann L."/>
        </authorList>
    </citation>
    <scope>NUCLEOTIDE SEQUENCE</scope>
    <source>
        <strain evidence="1">CCFEE 5714</strain>
    </source>
</reference>
<sequence>MKTFSWSLALAAGTGSVLAAVPQGYSEGPPAYDHSSSSLAAPVSSSQPAGYGSSSSHPAGPESSSSYVGSSSSAHGSSSSFAASGSSSYPAGHGSSSSYASSSAISSFPAGNQSCVSTYTSTCEETSTLIYRSTTSYTLETITHTLTTTYAGACNASSTPVHPIASSASVPYPSESFPALSSPVSYPTGSSPVSYSAGVPSLASESSYGSVVPSYPAQSNPAPTYPAQTFPGDGWGHPPTGEPSETYSVDEPSTSYPANGPSTSYPADGPSQSYPAGSSSKSYPADAPSQSYPAGSPSESYPDGAPSASYPAGKPSASYAAYSVPEKYPASVAPSGPVVVTNTVTNTKYVCPCEASSDGSEAYPGSAEQSSPVTLPPAGPTHTPGEVYVTQFTTEYETVLPGEDEDEIATFTYGDAWTSIYTKSKISTVTNVITSTITAPSYPDGGASPSGYASGSAPAEGSPSGSAADGYPTASASAPAEGSPSDSAAHGYPTASGSAPGEQPSEYPGAPGKPSGSAADGYPTASGSAPGEHPSQYPGAPGKPSGSASFPPYPNPSGHASSSYYPNPTGTQPAQPSGTGNCVPCQGQPGNDPEKWCGYTINDNWYEVMPKTCKTREYTFELTEIEISPDGIARPAQAINGQVPGPAIEANWGDTIVVHLTNHLHVGHQNGTSLHFHGMRQNGTNEFDGVASITQCPIAPGHSMTYTFEASSYGTSWWHSHFGLQAYEGMFGPLVINGPAAAEYDEEQTIMLGDWNHIPVDSYFADTQVVGNPLGGPQTMDTALINGMNVWPETGSGKRYEMTVTKGKSYRLRLINTSLQSNFVFYVDGHEIEVIAMDFVPIKPYTTNHISINIGQRYDVILKADQESGDYWMRSDNQQQCAPLRNLNIKAIVHYADGPMSEPTSEQNEYTPTCSDEAVENLVPIVPWNVGGMDQTIDKSVLIGPSANPSIFKWTLSGTTFYAEWEHPTLKQIYEDGTIPTVSGNLAIEVPELHEWVYVIIQTVIPLPHPIHLHGHDFMILAQGLGSYNEGVALNLENPPRRDVAVMPADPLTGQPGYLVLAFQTSNPGIWLLHCHIGWHNAMGMALQIIENLEGISDTVKYGGLMEDTCSAWSEYASAYNIVNNWDSGV</sequence>
<proteinExistence type="predicted"/>
<accession>A0ACC3N009</accession>
<comment type="caution">
    <text evidence="1">The sequence shown here is derived from an EMBL/GenBank/DDBJ whole genome shotgun (WGS) entry which is preliminary data.</text>
</comment>
<protein>
    <submittedName>
        <fullName evidence="1">Uncharacterized protein</fullName>
    </submittedName>
</protein>
<gene>
    <name evidence="1" type="ORF">LTR37_013145</name>
</gene>
<dbReference type="Proteomes" id="UP001281147">
    <property type="component" value="Unassembled WGS sequence"/>
</dbReference>
<evidence type="ECO:0000313" key="2">
    <source>
        <dbReference type="Proteomes" id="UP001281147"/>
    </source>
</evidence>
<organism evidence="1 2">
    <name type="scientific">Vermiconidia calcicola</name>
    <dbReference type="NCBI Taxonomy" id="1690605"/>
    <lineage>
        <taxon>Eukaryota</taxon>
        <taxon>Fungi</taxon>
        <taxon>Dikarya</taxon>
        <taxon>Ascomycota</taxon>
        <taxon>Pezizomycotina</taxon>
        <taxon>Dothideomycetes</taxon>
        <taxon>Dothideomycetidae</taxon>
        <taxon>Mycosphaerellales</taxon>
        <taxon>Extremaceae</taxon>
        <taxon>Vermiconidia</taxon>
    </lineage>
</organism>